<dbReference type="Pfam" id="PF01225">
    <property type="entry name" value="Mur_ligase"/>
    <property type="match status" value="1"/>
</dbReference>
<evidence type="ECO:0000256" key="2">
    <source>
        <dbReference type="ARBA" id="ARBA00022598"/>
    </source>
</evidence>
<comment type="subcellular location">
    <subcellularLocation>
        <location evidence="10 11">Cytoplasm</location>
    </subcellularLocation>
</comment>
<dbReference type="GO" id="GO:0005737">
    <property type="term" value="C:cytoplasm"/>
    <property type="evidence" value="ECO:0007669"/>
    <property type="project" value="UniProtKB-SubCell"/>
</dbReference>
<dbReference type="NCBIfam" id="TIGR01143">
    <property type="entry name" value="murF"/>
    <property type="match status" value="1"/>
</dbReference>
<evidence type="ECO:0000256" key="11">
    <source>
        <dbReference type="RuleBase" id="RU004136"/>
    </source>
</evidence>
<keyword evidence="1 10" id="KW-0963">Cytoplasm</keyword>
<dbReference type="PANTHER" id="PTHR43024:SF1">
    <property type="entry name" value="UDP-N-ACETYLMURAMOYL-TRIPEPTIDE--D-ALANYL-D-ALANINE LIGASE"/>
    <property type="match status" value="1"/>
</dbReference>
<dbReference type="InterPro" id="IPR004101">
    <property type="entry name" value="Mur_ligase_C"/>
</dbReference>
<comment type="pathway">
    <text evidence="10 11">Cell wall biogenesis; peptidoglycan biosynthesis.</text>
</comment>
<dbReference type="AlphaFoldDB" id="A0A6V8SHN9"/>
<dbReference type="GO" id="GO:0008360">
    <property type="term" value="P:regulation of cell shape"/>
    <property type="evidence" value="ECO:0007669"/>
    <property type="project" value="UniProtKB-KW"/>
</dbReference>
<sequence>MLDLTLEEIVKAVDGNFITTNKNEHFEKVSTDTRKIEKDSIFFALRGENFNGNNYIKEAIDKGASVCIVDENKEEFLGYEANVIKVKDSKKALQKLAKYYREKLGLKVIGITGSNGKTSSKDILAAILGEKYTVFKTKGNFNNDIGLPLMILELDGTVDIAVLEMGMSNLNEIHLLADIARPDTAIITNIGLSHIENLKTRENILKAKMEIVDYFNERNTLIINGDDDLLDSVTSDSYKIIKTGLNDSNNIIAENVVLLKDHSEFEVNFQGQKVSFELPMLGKHSVQNCLLCIAAGNLLGLSLDEMNNGLKNIQSTSMRLEIIETDKITIVNDCYNASPSSMKAAIDVMKNIDGCRKIAILGTMRELGDESLNAHIDTGVYAKNNGIDLLLCCGEYSDGFKNGFSDEGCTVFQSKEQLIKALEELIKEKDVVLVKASRSMKFEEIVNELKKMNL</sequence>
<comment type="similarity">
    <text evidence="10">Belongs to the MurCDEF family. MurF subfamily.</text>
</comment>
<comment type="function">
    <text evidence="10 11">Involved in cell wall formation. Catalyzes the final step in the synthesis of UDP-N-acetylmuramoyl-pentapeptide, the precursor of murein.</text>
</comment>
<dbReference type="GO" id="GO:0051301">
    <property type="term" value="P:cell division"/>
    <property type="evidence" value="ECO:0007669"/>
    <property type="project" value="UniProtKB-KW"/>
</dbReference>
<protein>
    <recommendedName>
        <fullName evidence="10 11">UDP-N-acetylmuramoyl-tripeptide--D-alanyl-D-alanine ligase</fullName>
        <ecNumber evidence="10 11">6.3.2.10</ecNumber>
    </recommendedName>
    <alternativeName>
        <fullName evidence="10">D-alanyl-D-alanine-adding enzyme</fullName>
    </alternativeName>
</protein>
<evidence type="ECO:0000313" key="15">
    <source>
        <dbReference type="EMBL" id="GFP76739.1"/>
    </source>
</evidence>
<keyword evidence="6 10" id="KW-0133">Cell shape</keyword>
<evidence type="ECO:0000256" key="9">
    <source>
        <dbReference type="ARBA" id="ARBA00023316"/>
    </source>
</evidence>
<dbReference type="EMBL" id="BLZR01000001">
    <property type="protein sequence ID" value="GFP76739.1"/>
    <property type="molecule type" value="Genomic_DNA"/>
</dbReference>
<accession>A0A6V8SHN9</accession>
<dbReference type="InterPro" id="IPR051046">
    <property type="entry name" value="MurCDEF_CellWall_CoF430Synth"/>
</dbReference>
<keyword evidence="9 10" id="KW-0961">Cell wall biogenesis/degradation</keyword>
<keyword evidence="16" id="KW-1185">Reference proteome</keyword>
<evidence type="ECO:0000256" key="7">
    <source>
        <dbReference type="ARBA" id="ARBA00022984"/>
    </source>
</evidence>
<dbReference type="InterPro" id="IPR005863">
    <property type="entry name" value="UDP-N-AcMur_synth"/>
</dbReference>
<dbReference type="Pfam" id="PF08245">
    <property type="entry name" value="Mur_ligase_M"/>
    <property type="match status" value="1"/>
</dbReference>
<evidence type="ECO:0000259" key="12">
    <source>
        <dbReference type="Pfam" id="PF01225"/>
    </source>
</evidence>
<keyword evidence="3 10" id="KW-0132">Cell division</keyword>
<dbReference type="InterPro" id="IPR036565">
    <property type="entry name" value="Mur-like_cat_sf"/>
</dbReference>
<feature type="domain" description="Mur ligase N-terminal catalytic" evidence="12">
    <location>
        <begin position="27"/>
        <end position="100"/>
    </location>
</feature>
<dbReference type="SUPFAM" id="SSF53244">
    <property type="entry name" value="MurD-like peptide ligases, peptide-binding domain"/>
    <property type="match status" value="1"/>
</dbReference>
<keyword evidence="5 10" id="KW-0067">ATP-binding</keyword>
<dbReference type="Pfam" id="PF02875">
    <property type="entry name" value="Mur_ligase_C"/>
    <property type="match status" value="1"/>
</dbReference>
<evidence type="ECO:0000256" key="1">
    <source>
        <dbReference type="ARBA" id="ARBA00022490"/>
    </source>
</evidence>
<evidence type="ECO:0000256" key="4">
    <source>
        <dbReference type="ARBA" id="ARBA00022741"/>
    </source>
</evidence>
<keyword evidence="2 10" id="KW-0436">Ligase</keyword>
<dbReference type="InterPro" id="IPR013221">
    <property type="entry name" value="Mur_ligase_cen"/>
</dbReference>
<evidence type="ECO:0000256" key="8">
    <source>
        <dbReference type="ARBA" id="ARBA00023306"/>
    </source>
</evidence>
<gene>
    <name evidence="10" type="primary">murF</name>
    <name evidence="15" type="ORF">bsdtw1_02843</name>
</gene>
<dbReference type="Proteomes" id="UP000580568">
    <property type="component" value="Unassembled WGS sequence"/>
</dbReference>
<comment type="catalytic activity">
    <reaction evidence="10 11">
        <text>D-alanyl-D-alanine + UDP-N-acetyl-alpha-D-muramoyl-L-alanyl-gamma-D-glutamyl-meso-2,6-diaminopimelate + ATP = UDP-N-acetyl-alpha-D-muramoyl-L-alanyl-gamma-D-glutamyl-meso-2,6-diaminopimeloyl-D-alanyl-D-alanine + ADP + phosphate + H(+)</text>
        <dbReference type="Rhea" id="RHEA:28374"/>
        <dbReference type="ChEBI" id="CHEBI:15378"/>
        <dbReference type="ChEBI" id="CHEBI:30616"/>
        <dbReference type="ChEBI" id="CHEBI:43474"/>
        <dbReference type="ChEBI" id="CHEBI:57822"/>
        <dbReference type="ChEBI" id="CHEBI:61386"/>
        <dbReference type="ChEBI" id="CHEBI:83905"/>
        <dbReference type="ChEBI" id="CHEBI:456216"/>
        <dbReference type="EC" id="6.3.2.10"/>
    </reaction>
</comment>
<organism evidence="15 16">
    <name type="scientific">Clostridium fungisolvens</name>
    <dbReference type="NCBI Taxonomy" id="1604897"/>
    <lineage>
        <taxon>Bacteria</taxon>
        <taxon>Bacillati</taxon>
        <taxon>Bacillota</taxon>
        <taxon>Clostridia</taxon>
        <taxon>Eubacteriales</taxon>
        <taxon>Clostridiaceae</taxon>
        <taxon>Clostridium</taxon>
    </lineage>
</organism>
<dbReference type="RefSeq" id="WP_183278149.1">
    <property type="nucleotide sequence ID" value="NZ_BLZR01000001.1"/>
</dbReference>
<dbReference type="PANTHER" id="PTHR43024">
    <property type="entry name" value="UDP-N-ACETYLMURAMOYL-TRIPEPTIDE--D-ALANYL-D-ALANINE LIGASE"/>
    <property type="match status" value="1"/>
</dbReference>
<dbReference type="HAMAP" id="MF_02019">
    <property type="entry name" value="MurF"/>
    <property type="match status" value="1"/>
</dbReference>
<keyword evidence="7 10" id="KW-0573">Peptidoglycan synthesis</keyword>
<dbReference type="InterPro" id="IPR035911">
    <property type="entry name" value="MurE/MurF_N"/>
</dbReference>
<feature type="binding site" evidence="10">
    <location>
        <begin position="113"/>
        <end position="119"/>
    </location>
    <ligand>
        <name>ATP</name>
        <dbReference type="ChEBI" id="CHEBI:30616"/>
    </ligand>
</feature>
<proteinExistence type="inferred from homology"/>
<dbReference type="InterPro" id="IPR000713">
    <property type="entry name" value="Mur_ligase_N"/>
</dbReference>
<evidence type="ECO:0000256" key="3">
    <source>
        <dbReference type="ARBA" id="ARBA00022618"/>
    </source>
</evidence>
<reference evidence="15 16" key="1">
    <citation type="submission" date="2020-07" db="EMBL/GenBank/DDBJ databases">
        <title>A new beta-1,3-glucan-decomposing anaerobic bacterium isolated from anoxic soil subjected to biological soil disinfestation.</title>
        <authorList>
            <person name="Ueki A."/>
            <person name="Tonouchi A."/>
        </authorList>
    </citation>
    <scope>NUCLEOTIDE SEQUENCE [LARGE SCALE GENOMIC DNA]</scope>
    <source>
        <strain evidence="15 16">TW1</strain>
    </source>
</reference>
<dbReference type="Gene3D" id="3.90.190.20">
    <property type="entry name" value="Mur ligase, C-terminal domain"/>
    <property type="match status" value="1"/>
</dbReference>
<dbReference type="InterPro" id="IPR036615">
    <property type="entry name" value="Mur_ligase_C_dom_sf"/>
</dbReference>
<feature type="domain" description="Mur ligase central" evidence="14">
    <location>
        <begin position="111"/>
        <end position="295"/>
    </location>
</feature>
<feature type="domain" description="Mur ligase C-terminal" evidence="13">
    <location>
        <begin position="318"/>
        <end position="438"/>
    </location>
</feature>
<evidence type="ECO:0000259" key="13">
    <source>
        <dbReference type="Pfam" id="PF02875"/>
    </source>
</evidence>
<evidence type="ECO:0000256" key="6">
    <source>
        <dbReference type="ARBA" id="ARBA00022960"/>
    </source>
</evidence>
<dbReference type="Gene3D" id="3.40.1390.10">
    <property type="entry name" value="MurE/MurF, N-terminal domain"/>
    <property type="match status" value="1"/>
</dbReference>
<keyword evidence="8 10" id="KW-0131">Cell cycle</keyword>
<dbReference type="GO" id="GO:0005524">
    <property type="term" value="F:ATP binding"/>
    <property type="evidence" value="ECO:0007669"/>
    <property type="project" value="UniProtKB-UniRule"/>
</dbReference>
<name>A0A6V8SHN9_9CLOT</name>
<dbReference type="UniPathway" id="UPA00219"/>
<evidence type="ECO:0000259" key="14">
    <source>
        <dbReference type="Pfam" id="PF08245"/>
    </source>
</evidence>
<evidence type="ECO:0000313" key="16">
    <source>
        <dbReference type="Proteomes" id="UP000580568"/>
    </source>
</evidence>
<evidence type="ECO:0000256" key="5">
    <source>
        <dbReference type="ARBA" id="ARBA00022840"/>
    </source>
</evidence>
<dbReference type="SUPFAM" id="SSF63418">
    <property type="entry name" value="MurE/MurF N-terminal domain"/>
    <property type="match status" value="1"/>
</dbReference>
<dbReference type="GO" id="GO:0047480">
    <property type="term" value="F:UDP-N-acetylmuramoyl-tripeptide-D-alanyl-D-alanine ligase activity"/>
    <property type="evidence" value="ECO:0007669"/>
    <property type="project" value="UniProtKB-UniRule"/>
</dbReference>
<dbReference type="GO" id="GO:0009252">
    <property type="term" value="P:peptidoglycan biosynthetic process"/>
    <property type="evidence" value="ECO:0007669"/>
    <property type="project" value="UniProtKB-UniRule"/>
</dbReference>
<dbReference type="Gene3D" id="3.40.1190.10">
    <property type="entry name" value="Mur-like, catalytic domain"/>
    <property type="match status" value="1"/>
</dbReference>
<evidence type="ECO:0000256" key="10">
    <source>
        <dbReference type="HAMAP-Rule" id="MF_02019"/>
    </source>
</evidence>
<comment type="caution">
    <text evidence="15">The sequence shown here is derived from an EMBL/GenBank/DDBJ whole genome shotgun (WGS) entry which is preliminary data.</text>
</comment>
<dbReference type="EC" id="6.3.2.10" evidence="10 11"/>
<dbReference type="SUPFAM" id="SSF53623">
    <property type="entry name" value="MurD-like peptide ligases, catalytic domain"/>
    <property type="match status" value="1"/>
</dbReference>
<keyword evidence="4 10" id="KW-0547">Nucleotide-binding</keyword>
<dbReference type="GO" id="GO:0071555">
    <property type="term" value="P:cell wall organization"/>
    <property type="evidence" value="ECO:0007669"/>
    <property type="project" value="UniProtKB-KW"/>
</dbReference>